<evidence type="ECO:0000256" key="1">
    <source>
        <dbReference type="SAM" id="MobiDB-lite"/>
    </source>
</evidence>
<feature type="signal peptide" evidence="3">
    <location>
        <begin position="1"/>
        <end position="30"/>
    </location>
</feature>
<keyword evidence="2" id="KW-0812">Transmembrane</keyword>
<dbReference type="STRING" id="670052.PA27867_3660"/>
<dbReference type="Pfam" id="PF22494">
    <property type="entry name" value="choice_anch_I"/>
    <property type="match status" value="1"/>
</dbReference>
<dbReference type="AlphaFoldDB" id="A0A1B1BPX0"/>
<evidence type="ECO:0000256" key="2">
    <source>
        <dbReference type="SAM" id="Phobius"/>
    </source>
</evidence>
<dbReference type="SUPFAM" id="SSF50969">
    <property type="entry name" value="YVTN repeat-like/Quinoprotein amine dehydrogenase"/>
    <property type="match status" value="1"/>
</dbReference>
<dbReference type="RefSeq" id="WP_084021305.1">
    <property type="nucleotide sequence ID" value="NZ_CP016282.1"/>
</dbReference>
<feature type="compositionally biased region" description="Low complexity" evidence="1">
    <location>
        <begin position="806"/>
        <end position="829"/>
    </location>
</feature>
<keyword evidence="2" id="KW-0472">Membrane</keyword>
<dbReference type="InterPro" id="IPR055188">
    <property type="entry name" value="Choice_anch_I"/>
</dbReference>
<keyword evidence="7" id="KW-1185">Reference proteome</keyword>
<feature type="compositionally biased region" description="Pro residues" evidence="1">
    <location>
        <begin position="830"/>
        <end position="846"/>
    </location>
</feature>
<evidence type="ECO:0000259" key="5">
    <source>
        <dbReference type="Pfam" id="PF22494"/>
    </source>
</evidence>
<keyword evidence="3" id="KW-0732">Signal</keyword>
<evidence type="ECO:0000259" key="4">
    <source>
        <dbReference type="Pfam" id="PF13449"/>
    </source>
</evidence>
<dbReference type="Pfam" id="PF13449">
    <property type="entry name" value="Phytase-like"/>
    <property type="match status" value="1"/>
</dbReference>
<feature type="compositionally biased region" description="Pro residues" evidence="1">
    <location>
        <begin position="782"/>
        <end position="805"/>
    </location>
</feature>
<reference evidence="6 7" key="1">
    <citation type="submission" date="2016-06" db="EMBL/GenBank/DDBJ databases">
        <title>Genome sequencing of Cryobacterium arcticum PAMC 27867.</title>
        <authorList>
            <person name="Lee J."/>
            <person name="Kim O.-S."/>
        </authorList>
    </citation>
    <scope>NUCLEOTIDE SEQUENCE [LARGE SCALE GENOMIC DNA]</scope>
    <source>
        <strain evidence="6 7">PAMC 27867</strain>
    </source>
</reference>
<protein>
    <submittedName>
        <fullName evidence="6">Secreted protein</fullName>
    </submittedName>
</protein>
<feature type="domain" description="Choice-of-anchor I" evidence="5">
    <location>
        <begin position="328"/>
        <end position="418"/>
    </location>
</feature>
<feature type="domain" description="Phytase-like" evidence="4">
    <location>
        <begin position="484"/>
        <end position="755"/>
    </location>
</feature>
<dbReference type="EMBL" id="CP016282">
    <property type="protein sequence ID" value="ANP74578.1"/>
    <property type="molecule type" value="Genomic_DNA"/>
</dbReference>
<gene>
    <name evidence="6" type="ORF">PA27867_3660</name>
</gene>
<dbReference type="KEGG" id="cart:PA27867_3660"/>
<feature type="chain" id="PRO_5038553170" evidence="3">
    <location>
        <begin position="31"/>
        <end position="992"/>
    </location>
</feature>
<organism evidence="6 7">
    <name type="scientific">Cryobacterium arcticum</name>
    <dbReference type="NCBI Taxonomy" id="670052"/>
    <lineage>
        <taxon>Bacteria</taxon>
        <taxon>Bacillati</taxon>
        <taxon>Actinomycetota</taxon>
        <taxon>Actinomycetes</taxon>
        <taxon>Micrococcales</taxon>
        <taxon>Microbacteriaceae</taxon>
        <taxon>Cryobacterium</taxon>
    </lineage>
</organism>
<feature type="region of interest" description="Disordered" evidence="1">
    <location>
        <begin position="779"/>
        <end position="863"/>
    </location>
</feature>
<dbReference type="SUPFAM" id="SSF82171">
    <property type="entry name" value="DPP6 N-terminal domain-like"/>
    <property type="match status" value="1"/>
</dbReference>
<dbReference type="InterPro" id="IPR011044">
    <property type="entry name" value="Quino_amine_DH_bsu"/>
</dbReference>
<dbReference type="InterPro" id="IPR027372">
    <property type="entry name" value="Phytase-like_dom"/>
</dbReference>
<dbReference type="PATRIC" id="fig|670052.7.peg.3763"/>
<accession>A0A1B1BPX0</accession>
<evidence type="ECO:0000313" key="6">
    <source>
        <dbReference type="EMBL" id="ANP74578.1"/>
    </source>
</evidence>
<dbReference type="Proteomes" id="UP000092582">
    <property type="component" value="Chromosome 1"/>
</dbReference>
<dbReference type="PANTHER" id="PTHR46928">
    <property type="entry name" value="MESENCHYME-SPECIFIC CELL SURFACE GLYCOPROTEIN"/>
    <property type="match status" value="1"/>
</dbReference>
<sequence precursor="true">MTFSRPARRITFIAAAAVMASCVVVAPALAAAPAPTTSAFHRTATYPVYLNAPAGVSPADTTAAEISGVTDDGKTVIYTDAPGKRIGFLDISDVNKPVGAGSISLADLGHADDQPTSVAVYGDYVLVVIDESGGDFVSPSGRLDVIRISDRTLVTSLDLAGQPDSIAISKDHAYAAIAIENQRDESATPAGGKKGDLPQLPAGFVQVIDLNADPTTWVTTPVPFVASDGTALPSFTAAGLDSPTDPEPEYVTINSANQLAVTLQENNGIVLVDLPSRAITKVFSAGTATVTGIDTKKDKVINLTGSITNVPREPDSIAWVDDTHLATANEGDWKGGSRGWTIFDASTGAVAWDAGNSFEHLAVAGGLYADSRADKKGSEPEGLMVSTIDGTRYGFVASERSNFVAVYDLTDPVNPVYQQMVFATNGPEGLLAVPSRNLLVASSETDDASVGVRASVALYELGDGGSTAGQPSIVSDDVAGLPIGWVALGALSAKPGDTERIYTASDSALSPSTIFTVDVTKTPARIDSSLVVTENGKPAVFDIEGLHAREQGGFWLAAEGVTGAGNLLYRTDAAGAVQETVALPADISAHISKWGYEGVTATTDAAGHEELYVAIQRPLWTDPADPTATVDGNGVTRIGRYDVTEKTWTWFGYQLEADAGGTDWMGLSEIVAVDENTLAVIERDKLNGPAAAVKRIYTVALPATDPAPGVLPILRKKLAYDVLPDLQATNGWTQEKLEGLTIGADKNVYAVTDNDGLKDATGETVFLKLGTAADVFGLVAPTPDPTPTGTPTAPPTTGPTVPPTAEPTATPTTEPTATPTATPTTQPTATPTPTPTATPTVSPTPTPTGTAVPSPAPTNTGSAPSVVLGDADLRVTAGSAVGISGRGFAANTALTVALYSTPVRLATITSAADGSYATQVTIPASTEAGAHRIVVTAANGDSAEIAFTVVAAGSGSTLASTGVGFVTPMLGGALALLAAGAGALFLRRRQQA</sequence>
<evidence type="ECO:0000256" key="3">
    <source>
        <dbReference type="SAM" id="SignalP"/>
    </source>
</evidence>
<dbReference type="PROSITE" id="PS51257">
    <property type="entry name" value="PROKAR_LIPOPROTEIN"/>
    <property type="match status" value="1"/>
</dbReference>
<name>A0A1B1BPX0_9MICO</name>
<dbReference type="InterPro" id="IPR052956">
    <property type="entry name" value="Mesenchyme-surface_protein"/>
</dbReference>
<proteinExistence type="predicted"/>
<dbReference type="OrthoDB" id="1016457at2"/>
<dbReference type="PANTHER" id="PTHR46928:SF1">
    <property type="entry name" value="MESENCHYME-SPECIFIC CELL SURFACE GLYCOPROTEIN"/>
    <property type="match status" value="1"/>
</dbReference>
<feature type="transmembrane region" description="Helical" evidence="2">
    <location>
        <begin position="965"/>
        <end position="986"/>
    </location>
</feature>
<evidence type="ECO:0000313" key="7">
    <source>
        <dbReference type="Proteomes" id="UP000092582"/>
    </source>
</evidence>
<keyword evidence="2" id="KW-1133">Transmembrane helix</keyword>